<dbReference type="GO" id="GO:0003735">
    <property type="term" value="F:structural constituent of ribosome"/>
    <property type="evidence" value="ECO:0007669"/>
    <property type="project" value="InterPro"/>
</dbReference>
<accession>A0A9E7RXE6</accession>
<sequence length="146" mass="16354">MIRKRRKITRMRGSRTVGGGCSKKRRGAGHRGGRGQAGGHKHHWSWIVKYDPKHFGKYGFKKPQKLIKRPETVNLAYLDEKIPELLESGVAVEENGMIVIDVTELGFEKILGSGRLTRPVHVKAYEFSESAAEKIEEAGGMAEIIE</sequence>
<dbReference type="PANTHER" id="PTHR11721">
    <property type="entry name" value="60S RIBOSOMAL PROTEIN L27A"/>
    <property type="match status" value="1"/>
</dbReference>
<organism evidence="10">
    <name type="scientific">Methanothermobacter wolfeii</name>
    <name type="common">Methanobacterium wolfei</name>
    <dbReference type="NCBI Taxonomy" id="145261"/>
    <lineage>
        <taxon>Archaea</taxon>
        <taxon>Methanobacteriati</taxon>
        <taxon>Methanobacteriota</taxon>
        <taxon>Methanomada group</taxon>
        <taxon>Methanobacteria</taxon>
        <taxon>Methanobacteriales</taxon>
        <taxon>Methanobacteriaceae</taxon>
        <taxon>Methanothermobacter</taxon>
    </lineage>
</organism>
<keyword evidence="5" id="KW-0694">RNA-binding</keyword>
<gene>
    <name evidence="5" type="primary">rpl15</name>
    <name evidence="10" type="ORF">N5910_02455</name>
    <name evidence="9" type="ORF">U2150_08940</name>
</gene>
<dbReference type="PANTHER" id="PTHR11721:SF3">
    <property type="entry name" value="LARGE RIBOSOMAL SUBUNIT PROTEIN UL15"/>
    <property type="match status" value="1"/>
</dbReference>
<dbReference type="Proteomes" id="UP001065373">
    <property type="component" value="Chromosome"/>
</dbReference>
<reference evidence="9 11" key="2">
    <citation type="submission" date="2023-12" db="EMBL/GenBank/DDBJ databases">
        <title>Phenotypic and Genomic Characterization of Methanothermobacter wolfeii Strain BSEL, a CO2-Capturing Archaeon with Minimal Nutrient Requirements.</title>
        <authorList>
            <person name="Ale Enriquez F."/>
            <person name="Ahring B.K."/>
        </authorList>
    </citation>
    <scope>NUCLEOTIDE SEQUENCE [LARGE SCALE GENOMIC DNA]</scope>
    <source>
        <strain evidence="9 11">BSEL-1</strain>
    </source>
</reference>
<feature type="compositionally biased region" description="Basic residues" evidence="7">
    <location>
        <begin position="22"/>
        <end position="40"/>
    </location>
</feature>
<dbReference type="InterPro" id="IPR030878">
    <property type="entry name" value="Ribosomal_uL15"/>
</dbReference>
<dbReference type="EMBL" id="CP104550">
    <property type="protein sequence ID" value="UXH32174.1"/>
    <property type="molecule type" value="Genomic_DNA"/>
</dbReference>
<dbReference type="Pfam" id="PF00828">
    <property type="entry name" value="Ribosomal_L27A"/>
    <property type="match status" value="1"/>
</dbReference>
<feature type="region of interest" description="Disordered" evidence="7">
    <location>
        <begin position="1"/>
        <end position="40"/>
    </location>
</feature>
<dbReference type="RefSeq" id="WP_074358584.1">
    <property type="nucleotide sequence ID" value="NZ_CP104550.1"/>
</dbReference>
<evidence type="ECO:0000256" key="2">
    <source>
        <dbReference type="ARBA" id="ARBA00022980"/>
    </source>
</evidence>
<dbReference type="Gene3D" id="3.100.10.10">
    <property type="match status" value="1"/>
</dbReference>
<dbReference type="SUPFAM" id="SSF52080">
    <property type="entry name" value="Ribosomal proteins L15p and L18e"/>
    <property type="match status" value="1"/>
</dbReference>
<name>A0A9E7RXE6_METWO</name>
<dbReference type="GO" id="GO:0019843">
    <property type="term" value="F:rRNA binding"/>
    <property type="evidence" value="ECO:0007669"/>
    <property type="project" value="UniProtKB-UniRule"/>
</dbReference>
<feature type="domain" description="Large ribosomal subunit protein uL15/eL18" evidence="8">
    <location>
        <begin position="72"/>
        <end position="142"/>
    </location>
</feature>
<keyword evidence="2 5" id="KW-0689">Ribosomal protein</keyword>
<keyword evidence="5" id="KW-0699">rRNA-binding</keyword>
<dbReference type="PROSITE" id="PS00475">
    <property type="entry name" value="RIBOSOMAL_L15"/>
    <property type="match status" value="1"/>
</dbReference>
<comment type="similarity">
    <text evidence="1 5 6">Belongs to the universal ribosomal protein uL15 family.</text>
</comment>
<evidence type="ECO:0000256" key="4">
    <source>
        <dbReference type="ARBA" id="ARBA00035200"/>
    </source>
</evidence>
<dbReference type="InterPro" id="IPR021131">
    <property type="entry name" value="Ribosomal_uL15/eL18"/>
</dbReference>
<evidence type="ECO:0000313" key="10">
    <source>
        <dbReference type="EMBL" id="UXH32174.1"/>
    </source>
</evidence>
<dbReference type="InterPro" id="IPR036227">
    <property type="entry name" value="Ribosomal_uL15/eL18_sf"/>
</dbReference>
<evidence type="ECO:0000256" key="3">
    <source>
        <dbReference type="ARBA" id="ARBA00023274"/>
    </source>
</evidence>
<dbReference type="GeneID" id="75106077"/>
<feature type="compositionally biased region" description="Basic residues" evidence="7">
    <location>
        <begin position="1"/>
        <end position="13"/>
    </location>
</feature>
<dbReference type="InterPro" id="IPR001196">
    <property type="entry name" value="Ribosomal_uL15_CS"/>
</dbReference>
<keyword evidence="11" id="KW-1185">Reference proteome</keyword>
<reference evidence="10" key="1">
    <citation type="submission" date="2022-09" db="EMBL/GenBank/DDBJ databases">
        <title>Characterization of three MwoI isoschizomers from sequenced genome and metagenomes.</title>
        <authorList>
            <person name="Fomenkov A."/>
            <person name="Xu S.Y."/>
            <person name="Roberts R.J."/>
        </authorList>
    </citation>
    <scope>NUCLEOTIDE SEQUENCE</scope>
    <source>
        <strain evidence="10">DSM 2970</strain>
    </source>
</reference>
<proteinExistence type="inferred from homology"/>
<evidence type="ECO:0000256" key="5">
    <source>
        <dbReference type="HAMAP-Rule" id="MF_01341"/>
    </source>
</evidence>
<protein>
    <recommendedName>
        <fullName evidence="4 5">Large ribosomal subunit protein uL15</fullName>
    </recommendedName>
</protein>
<evidence type="ECO:0000256" key="1">
    <source>
        <dbReference type="ARBA" id="ARBA00007320"/>
    </source>
</evidence>
<dbReference type="AlphaFoldDB" id="A0A9E7RXE6"/>
<comment type="subunit">
    <text evidence="5">Part of the 50S ribosomal subunit.</text>
</comment>
<comment type="function">
    <text evidence="5">Binds to the 23S rRNA.</text>
</comment>
<dbReference type="GO" id="GO:0022625">
    <property type="term" value="C:cytosolic large ribosomal subunit"/>
    <property type="evidence" value="ECO:0007669"/>
    <property type="project" value="TreeGrafter"/>
</dbReference>
<dbReference type="GO" id="GO:0006412">
    <property type="term" value="P:translation"/>
    <property type="evidence" value="ECO:0007669"/>
    <property type="project" value="UniProtKB-UniRule"/>
</dbReference>
<dbReference type="HAMAP" id="MF_01341">
    <property type="entry name" value="Ribosomal_uL15"/>
    <property type="match status" value="1"/>
</dbReference>
<keyword evidence="3 5" id="KW-0687">Ribonucleoprotein</keyword>
<evidence type="ECO:0000313" key="9">
    <source>
        <dbReference type="EMBL" id="MEJ8543611.1"/>
    </source>
</evidence>
<dbReference type="EMBL" id="JAXUHJ010000014">
    <property type="protein sequence ID" value="MEJ8543611.1"/>
    <property type="molecule type" value="Genomic_DNA"/>
</dbReference>
<evidence type="ECO:0000259" key="8">
    <source>
        <dbReference type="Pfam" id="PF00828"/>
    </source>
</evidence>
<dbReference type="Proteomes" id="UP001369247">
    <property type="component" value="Unassembled WGS sequence"/>
</dbReference>
<evidence type="ECO:0000313" key="11">
    <source>
        <dbReference type="Proteomes" id="UP001369247"/>
    </source>
</evidence>
<evidence type="ECO:0000256" key="7">
    <source>
        <dbReference type="SAM" id="MobiDB-lite"/>
    </source>
</evidence>
<dbReference type="KEGG" id="mwo:MWSIV6_0478"/>
<evidence type="ECO:0000256" key="6">
    <source>
        <dbReference type="RuleBase" id="RU003888"/>
    </source>
</evidence>
<dbReference type="Gene3D" id="4.10.990.10">
    <property type="match status" value="1"/>
</dbReference>
<dbReference type="InterPro" id="IPR027386">
    <property type="entry name" value="Rbsml_uL15_N"/>
</dbReference>